<keyword evidence="3" id="KW-1185">Reference proteome</keyword>
<evidence type="ECO:0000313" key="3">
    <source>
        <dbReference type="Proteomes" id="UP000813824"/>
    </source>
</evidence>
<evidence type="ECO:0000256" key="1">
    <source>
        <dbReference type="SAM" id="MobiDB-lite"/>
    </source>
</evidence>
<evidence type="ECO:0008006" key="4">
    <source>
        <dbReference type="Google" id="ProtNLM"/>
    </source>
</evidence>
<accession>A0A8K0XMP9</accession>
<reference evidence="2" key="1">
    <citation type="journal article" date="2021" name="New Phytol.">
        <title>Evolutionary innovations through gain and loss of genes in the ectomycorrhizal Boletales.</title>
        <authorList>
            <person name="Wu G."/>
            <person name="Miyauchi S."/>
            <person name="Morin E."/>
            <person name="Kuo A."/>
            <person name="Drula E."/>
            <person name="Varga T."/>
            <person name="Kohler A."/>
            <person name="Feng B."/>
            <person name="Cao Y."/>
            <person name="Lipzen A."/>
            <person name="Daum C."/>
            <person name="Hundley H."/>
            <person name="Pangilinan J."/>
            <person name="Johnson J."/>
            <person name="Barry K."/>
            <person name="LaButti K."/>
            <person name="Ng V."/>
            <person name="Ahrendt S."/>
            <person name="Min B."/>
            <person name="Choi I.G."/>
            <person name="Park H."/>
            <person name="Plett J.M."/>
            <person name="Magnuson J."/>
            <person name="Spatafora J.W."/>
            <person name="Nagy L.G."/>
            <person name="Henrissat B."/>
            <person name="Grigoriev I.V."/>
            <person name="Yang Z.L."/>
            <person name="Xu J."/>
            <person name="Martin F.M."/>
        </authorList>
    </citation>
    <scope>NUCLEOTIDE SEQUENCE</scope>
    <source>
        <strain evidence="2">KKN 215</strain>
    </source>
</reference>
<comment type="caution">
    <text evidence="2">The sequence shown here is derived from an EMBL/GenBank/DDBJ whole genome shotgun (WGS) entry which is preliminary data.</text>
</comment>
<evidence type="ECO:0000313" key="2">
    <source>
        <dbReference type="EMBL" id="KAH8093858.1"/>
    </source>
</evidence>
<organism evidence="2 3">
    <name type="scientific">Cristinia sonorae</name>
    <dbReference type="NCBI Taxonomy" id="1940300"/>
    <lineage>
        <taxon>Eukaryota</taxon>
        <taxon>Fungi</taxon>
        <taxon>Dikarya</taxon>
        <taxon>Basidiomycota</taxon>
        <taxon>Agaricomycotina</taxon>
        <taxon>Agaricomycetes</taxon>
        <taxon>Agaricomycetidae</taxon>
        <taxon>Agaricales</taxon>
        <taxon>Pleurotineae</taxon>
        <taxon>Stephanosporaceae</taxon>
        <taxon>Cristinia</taxon>
    </lineage>
</organism>
<protein>
    <recommendedName>
        <fullName evidence="4">BTB domain-containing protein</fullName>
    </recommendedName>
</protein>
<feature type="region of interest" description="Disordered" evidence="1">
    <location>
        <begin position="100"/>
        <end position="125"/>
    </location>
</feature>
<sequence>MSTGKRKTKSPKCIADLPTLKAAAPLVLPSFDERRPIILRGIHSDVLDGRAFADIELSLYTRRTKDKKPYNYRTLHANKQLLLAASPKFTTIFRRDEAGASSPEECISDDSDAEDDVEEEASLSDEDISVASGCMDADVDECCSNEVSKHVADPKTKDFLPSNPESVQNAPATGVLVRNGAFRTWKAVISYLYDTQDRIIFRPLTSESWTKAKTNAEEPSDPLACSPKSVYKLAHQLNLVTLMNRAKAEIESNLTSDNIVEELFSDFTWRYPEIIAMEVNVYSKHSTDPRVLDAFNKAIDQCATGKFPHSPTIIKSIVHMLAHRDTSLSEPWASAWS</sequence>
<dbReference type="InterPro" id="IPR011333">
    <property type="entry name" value="SKP1/BTB/POZ_sf"/>
</dbReference>
<gene>
    <name evidence="2" type="ORF">BXZ70DRAFT_1010186</name>
</gene>
<dbReference type="OrthoDB" id="6359816at2759"/>
<dbReference type="EMBL" id="JAEVFJ010000027">
    <property type="protein sequence ID" value="KAH8093858.1"/>
    <property type="molecule type" value="Genomic_DNA"/>
</dbReference>
<dbReference type="Gene3D" id="3.30.710.10">
    <property type="entry name" value="Potassium Channel Kv1.1, Chain A"/>
    <property type="match status" value="1"/>
</dbReference>
<dbReference type="AlphaFoldDB" id="A0A8K0XMP9"/>
<dbReference type="Proteomes" id="UP000813824">
    <property type="component" value="Unassembled WGS sequence"/>
</dbReference>
<name>A0A8K0XMP9_9AGAR</name>
<proteinExistence type="predicted"/>
<feature type="compositionally biased region" description="Acidic residues" evidence="1">
    <location>
        <begin position="106"/>
        <end position="125"/>
    </location>
</feature>